<dbReference type="InterPro" id="IPR000550">
    <property type="entry name" value="Hppk"/>
</dbReference>
<dbReference type="Pfam" id="PF01288">
    <property type="entry name" value="HPPK"/>
    <property type="match status" value="1"/>
</dbReference>
<evidence type="ECO:0000313" key="11">
    <source>
        <dbReference type="EMBL" id="CAK0819705.1"/>
    </source>
</evidence>
<feature type="region of interest" description="Disordered" evidence="8">
    <location>
        <begin position="1609"/>
        <end position="1646"/>
    </location>
</feature>
<evidence type="ECO:0000256" key="4">
    <source>
        <dbReference type="ARBA" id="ARBA00022741"/>
    </source>
</evidence>
<proteinExistence type="predicted"/>
<dbReference type="SUPFAM" id="SSF56349">
    <property type="entry name" value="DNA breaking-rejoining enzymes"/>
    <property type="match status" value="1"/>
</dbReference>
<dbReference type="InterPro" id="IPR011010">
    <property type="entry name" value="DNA_brk_join_enz"/>
</dbReference>
<dbReference type="SUPFAM" id="SSF56672">
    <property type="entry name" value="DNA/RNA polymerases"/>
    <property type="match status" value="1"/>
</dbReference>
<comment type="caution">
    <text evidence="11">The sequence shown here is derived from an EMBL/GenBank/DDBJ whole genome shotgun (WGS) entry which is preliminary data.</text>
</comment>
<feature type="compositionally biased region" description="Basic and acidic residues" evidence="8">
    <location>
        <begin position="1154"/>
        <end position="1165"/>
    </location>
</feature>
<feature type="chain" id="PRO_5046609901" description="2-amino-4-hydroxy-6-hydroxymethyldihydropteridine diphosphokinase" evidence="9">
    <location>
        <begin position="35"/>
        <end position="2102"/>
    </location>
</feature>
<keyword evidence="4" id="KW-0547">Nucleotide-binding</keyword>
<feature type="compositionally biased region" description="Acidic residues" evidence="8">
    <location>
        <begin position="1166"/>
        <end position="1181"/>
    </location>
</feature>
<comment type="pathway">
    <text evidence="1">Cofactor biosynthesis; tetrahydrofolate biosynthesis; 2-amino-4-hydroxy-6-hydroxymethyl-7,8-dihydropteridine diphosphate from 7,8-dihydroneopterin triphosphate: step 4/4.</text>
</comment>
<evidence type="ECO:0000256" key="5">
    <source>
        <dbReference type="ARBA" id="ARBA00022777"/>
    </source>
</evidence>
<dbReference type="PROSITE" id="PS00794">
    <property type="entry name" value="HPPK"/>
    <property type="match status" value="1"/>
</dbReference>
<evidence type="ECO:0000256" key="3">
    <source>
        <dbReference type="ARBA" id="ARBA00022679"/>
    </source>
</evidence>
<dbReference type="Proteomes" id="UP001189429">
    <property type="component" value="Unassembled WGS sequence"/>
</dbReference>
<dbReference type="PANTHER" id="PTHR43071:SF1">
    <property type="entry name" value="2-AMINO-4-HYDROXY-6-HYDROXYMETHYLDIHYDROPTERIDINE PYROPHOSPHOKINASE"/>
    <property type="match status" value="1"/>
</dbReference>
<dbReference type="InterPro" id="IPR043502">
    <property type="entry name" value="DNA/RNA_pol_sf"/>
</dbReference>
<evidence type="ECO:0000256" key="2">
    <source>
        <dbReference type="ARBA" id="ARBA00013253"/>
    </source>
</evidence>
<feature type="signal peptide" evidence="9">
    <location>
        <begin position="1"/>
        <end position="34"/>
    </location>
</feature>
<keyword evidence="3" id="KW-0808">Transferase</keyword>
<name>A0ABN9RND1_9DINO</name>
<evidence type="ECO:0000256" key="6">
    <source>
        <dbReference type="ARBA" id="ARBA00022840"/>
    </source>
</evidence>
<keyword evidence="12" id="KW-1185">Reference proteome</keyword>
<evidence type="ECO:0000256" key="8">
    <source>
        <dbReference type="SAM" id="MobiDB-lite"/>
    </source>
</evidence>
<protein>
    <recommendedName>
        <fullName evidence="2">2-amino-4-hydroxy-6-hydroxymethyldihydropteridine diphosphokinase</fullName>
        <ecNumber evidence="2">2.7.6.3</ecNumber>
    </recommendedName>
</protein>
<keyword evidence="7" id="KW-0289">Folate biosynthesis</keyword>
<feature type="region of interest" description="Disordered" evidence="8">
    <location>
        <begin position="515"/>
        <end position="534"/>
    </location>
</feature>
<evidence type="ECO:0000313" key="12">
    <source>
        <dbReference type="Proteomes" id="UP001189429"/>
    </source>
</evidence>
<sequence length="2102" mass="228595">MGLPRGPLAAAAAAAVHGLLALGLWSSTPAPACPQPVCPTPFCPALVCPDCVSVAGAPDPGPPGGPAALGLGEVPEELAEIRSAALRLEEQLALVQAALEAAWNAWPLLWVLIGAVGVMLSNRKYQLFSSSGLVVPEEEFMREMKPGKRFALWYEDDTYWHERVALAEVRPGVWVITTPDGHRYSENIRCRRGTSGAVQAVHLVPDAELLEPMKGHFYRFRTAFDAADLVEQINLAEGESYGITRRRRPSPEAIALWDGSEVEYQALMDSDGAQLVPLAGDDDAEMAGDYAMALDASRRPVPVKRVPIADVATFLDTVHMTVRKILDEEGAAVKADKGLEGRLSEALDGGTKTPPAGEDARTLSVSYDEHGERHKDWRSIIEAYSTGAPGRANWEGVKHFMPLANSASVVPPELRSHAHRRAKEEVEIENMRMKARGLHPGAGAEGIDAGGPDSVAGDSRVRRVAMLPLFPIPLSPAPAVPSGRGRQASGLRGHLRRLNADVNATVNALNWMAGDRHRPEYGPPRTSEQASVHARVRDRISPLLTSGVAIPSRRAAFLELLHGRAVYDAEPGGHNLASFSNVSSVSLPDSLVGAPSVQEVVGPEASQFLEQNYERMLRTSTDFLERQESLPSITPYWDPVLSRSRRKFLRLMRALLRIGLVTLLPAGSAQEHVGMFFVKKAGKGKSRLIIDARRANRRFADPPGVHLCSSESLARIEVSLPPGCSSPTPDQLRSAQMCLGLADVKDAFHRFRLPLGLASYFGLGAATAGELKVVGTNVGGSVLGVDDQVDICWASLPMGFSWSLYFCQQAGEHRMANVPGLRDSALLRDRGRPGVFRFAEKGEGEKGGLVLEGSGICHYIYVDNLGVLSCDPFHTSSILSDAAARFESVGLATHEHEVSATSSKALGTHIDLEGLRVSLAPARLWKVRQGVLYALSCRKLSGRVWEVLLGHLTFCALINRSMMSVFRSIYAFINKYYATPMPLWDTARQEMLTAASLLFLMDASWTLPWSPGVVATDASEEGFGATVSEWDPQDVSEAIYEVDSSFPEVPHKLLTQAHWSTLLAGPWKYFDEGIFTLEARALVLGFQALVSECQVRNARVLFLVDNMGVCLAFARGRTTDFRNLVTFTPAPATGRATRARRLASGDALVAKLEQAPKEKEQRTLDELSDGEVTDKDDESDATSDTVKVQVRPARRVRVLAAPRVGRARQPVEAKRLQGLGLLPLESSAVQSKTETDYYDAVNAWRARARELGEPLGVAAEVDASVARQLQELFDQGENLSKGEKLVAGLEHFLPEFGRHGGLHLSRCYRALKGWRRRCPPRSRRPLAFSIWAAIIWELCRANFWNMGVYALFMPVTYMRPSEPLKLLKEDLLAPAHGLSASRICFAFRQERGAASKTYATDESIDLSCRWAPYLTTVVAALRAGDPKAKVFNFKYSSYTRQFKIACKKLGLTAVPYQARHSGASIDAAMKYRTRAEIKSRGRWKADKSVLRYDSKAKIVESVDKLSASLASHVRRCELQLGPLLCGQIDPSVIAPPVIPSSVRRILKLIRYIHALGIPWAVENPATSLFWWVPGFIQFANDPKRAVAVTANPKVQQALQEQLGVLAQEAAQSARERDSPVEGQKNQLTDRLAKNPGGDAAPKLEEEEVRISAKAGKLSRAKFDAQALKAKAQGKGAAVNGSLQQAAAPRSGREARASNVVSSLQAQIPNGLDQALHGGAAALRPKDGCKQEFQQQSWATQPADRSTAIDIFREVDMFTPEDYRRLPVVALCELALNLKVVGQLTRPARAMPIMCRLIPKKAVAMDAAIGGPTCRADVRSLLREPHVQEWSMDRAKARGAAAAAGRCLAALELRAPQGELKAFVIALWSSVCHMICVSDCHSLCYLGLGGNLGDKLRHISRALRAVAALEGVRVLRTSSLYVSAPQYVSDQPPFLNAVAELSLSAARLADLQGLLADLKQIESDVGREPGVRRGPRVVDVDVVAVGNVQLNVTSGKYPLEVPHALMHERDFVLVPMSELCPDWRHPRLEGGPSVRELLSGLQLGSGVAAPGASVEAWPFQVVPGAGGLRGRPEGLLWRQGEQTLVMGVLNVTPETPLAMAGTT</sequence>
<accession>A0ABN9RND1</accession>
<gene>
    <name evidence="11" type="ORF">PCOR1329_LOCUS21642</name>
</gene>
<dbReference type="EMBL" id="CAUYUJ010007147">
    <property type="protein sequence ID" value="CAK0819705.1"/>
    <property type="molecule type" value="Genomic_DNA"/>
</dbReference>
<evidence type="ECO:0000256" key="1">
    <source>
        <dbReference type="ARBA" id="ARBA00005051"/>
    </source>
</evidence>
<dbReference type="EC" id="2.7.6.3" evidence="2"/>
<dbReference type="NCBIfam" id="TIGR01498">
    <property type="entry name" value="folK"/>
    <property type="match status" value="1"/>
</dbReference>
<dbReference type="SUPFAM" id="SSF55083">
    <property type="entry name" value="6-hydroxymethyl-7,8-dihydropterin pyrophosphokinase, HPPK"/>
    <property type="match status" value="1"/>
</dbReference>
<dbReference type="PANTHER" id="PTHR43071">
    <property type="entry name" value="2-AMINO-4-HYDROXY-6-HYDROXYMETHYLDIHYDROPTERIDINE PYROPHOSPHOKINASE"/>
    <property type="match status" value="1"/>
</dbReference>
<reference evidence="11" key="1">
    <citation type="submission" date="2023-10" db="EMBL/GenBank/DDBJ databases">
        <authorList>
            <person name="Chen Y."/>
            <person name="Shah S."/>
            <person name="Dougan E. K."/>
            <person name="Thang M."/>
            <person name="Chan C."/>
        </authorList>
    </citation>
    <scope>NUCLEOTIDE SEQUENCE [LARGE SCALE GENOMIC DNA]</scope>
</reference>
<dbReference type="CDD" id="cd00483">
    <property type="entry name" value="HPPK"/>
    <property type="match status" value="1"/>
</dbReference>
<organism evidence="11 12">
    <name type="scientific">Prorocentrum cordatum</name>
    <dbReference type="NCBI Taxonomy" id="2364126"/>
    <lineage>
        <taxon>Eukaryota</taxon>
        <taxon>Sar</taxon>
        <taxon>Alveolata</taxon>
        <taxon>Dinophyceae</taxon>
        <taxon>Prorocentrales</taxon>
        <taxon>Prorocentraceae</taxon>
        <taxon>Prorocentrum</taxon>
    </lineage>
</organism>
<keyword evidence="6" id="KW-0067">ATP-binding</keyword>
<evidence type="ECO:0000256" key="7">
    <source>
        <dbReference type="ARBA" id="ARBA00022909"/>
    </source>
</evidence>
<dbReference type="Gene3D" id="3.30.70.560">
    <property type="entry name" value="7,8-Dihydro-6-hydroxymethylpterin-pyrophosphokinase HPPK"/>
    <property type="match status" value="1"/>
</dbReference>
<evidence type="ECO:0000256" key="9">
    <source>
        <dbReference type="SAM" id="SignalP"/>
    </source>
</evidence>
<dbReference type="InterPro" id="IPR035907">
    <property type="entry name" value="Hppk_sf"/>
</dbReference>
<keyword evidence="5" id="KW-0418">Kinase</keyword>
<feature type="domain" description="7,8-dihydro-6-hydroxymethylpterin-pyrophosphokinase" evidence="10">
    <location>
        <begin position="1971"/>
        <end position="1982"/>
    </location>
</feature>
<feature type="region of interest" description="Disordered" evidence="8">
    <location>
        <begin position="1154"/>
        <end position="1187"/>
    </location>
</feature>
<evidence type="ECO:0000259" key="10">
    <source>
        <dbReference type="PROSITE" id="PS00794"/>
    </source>
</evidence>
<keyword evidence="9" id="KW-0732">Signal</keyword>